<feature type="chain" id="PRO_5045254996" evidence="1">
    <location>
        <begin position="25"/>
        <end position="598"/>
    </location>
</feature>
<sequence>MRKLVINFLCFSLILMCFNRVTFAGEPNIGNGKSFDGTEQINFTNLSVNTAAGAKNTVEFWMYWNGINGQMPFSWSTGYDLYFSSNYFGFNTSEGNVLGISANELKGTWVHVTAIFSNGVPDSTNNELYINGIKQNISQVVKTTTRSKTVSSTGYISGYGDKYKFNGKLAHLRIWNRALSSEEIQASMQKNFLSGDEVGLVGSWDLTEEPQASKNFDGTKQIQLTGLKVNVASGAKNTVQFWMYWDGTEKVMPFSWSGGYDLYFVGNAFGFNTGESNVYGISSVDLKNKWVNVAAVFYNGVPDSFNAELYINGLKQTLSPLVGTTTASKSAKPQAYISGYGEKYKFKGKLANLQIWDRGLSQSEIQSNMYRSVFTNIETGLVGSWKLLEEPQVYKSFDGVTQFELTDIPVNTLQGAKNTVEFWMYWDGTNGQMPFSWATGYNLYFTSGYFGFNTLEGNVLGISASELKGTWVHVAAVFYNGVPDSTNNELYLNGVKQEISQVVKTTTLNRAVSSSAYVSGRGDKYKLNGKISQVRIWNKALTENEIQSNMYRTLSVEQTDGLIGVWNIEDDLINSNSGTVQYVYDSAGRINYITYLLD</sequence>
<reference evidence="2 3" key="1">
    <citation type="submission" date="2024-02" db="EMBL/GenBank/DDBJ databases">
        <title>A nitrogen-fixing paenibacillus bacterium.</title>
        <authorList>
            <person name="Zhang W.L."/>
            <person name="Chen S.F."/>
        </authorList>
    </citation>
    <scope>NUCLEOTIDE SEQUENCE [LARGE SCALE GENOMIC DNA]</scope>
    <source>
        <strain evidence="2 3">M1</strain>
    </source>
</reference>
<dbReference type="EMBL" id="JAZHPZ010000006">
    <property type="protein sequence ID" value="MEF2967138.1"/>
    <property type="molecule type" value="Genomic_DNA"/>
</dbReference>
<dbReference type="InterPro" id="IPR013320">
    <property type="entry name" value="ConA-like_dom_sf"/>
</dbReference>
<keyword evidence="1" id="KW-0732">Signal</keyword>
<dbReference type="Gene3D" id="2.60.120.200">
    <property type="match status" value="3"/>
</dbReference>
<dbReference type="SUPFAM" id="SSF49899">
    <property type="entry name" value="Concanavalin A-like lectins/glucanases"/>
    <property type="match status" value="3"/>
</dbReference>
<feature type="signal peptide" evidence="1">
    <location>
        <begin position="1"/>
        <end position="24"/>
    </location>
</feature>
<evidence type="ECO:0000313" key="2">
    <source>
        <dbReference type="EMBL" id="MEF2967138.1"/>
    </source>
</evidence>
<dbReference type="Proteomes" id="UP001306950">
    <property type="component" value="Unassembled WGS sequence"/>
</dbReference>
<name>A0ABU7VUU7_9BACL</name>
<protein>
    <submittedName>
        <fullName evidence="2">LamG domain-containing protein</fullName>
    </submittedName>
</protein>
<proteinExistence type="predicted"/>
<comment type="caution">
    <text evidence="2">The sequence shown here is derived from an EMBL/GenBank/DDBJ whole genome shotgun (WGS) entry which is preliminary data.</text>
</comment>
<keyword evidence="3" id="KW-1185">Reference proteome</keyword>
<dbReference type="Pfam" id="PF13385">
    <property type="entry name" value="Laminin_G_3"/>
    <property type="match status" value="3"/>
</dbReference>
<evidence type="ECO:0000313" key="3">
    <source>
        <dbReference type="Proteomes" id="UP001306950"/>
    </source>
</evidence>
<evidence type="ECO:0000256" key="1">
    <source>
        <dbReference type="SAM" id="SignalP"/>
    </source>
</evidence>
<dbReference type="PANTHER" id="PTHR46943:SF1">
    <property type="entry name" value="PENTRAXIN-RELATED PROTEIN PTX3"/>
    <property type="match status" value="1"/>
</dbReference>
<accession>A0ABU7VUU7</accession>
<dbReference type="InterPro" id="IPR042837">
    <property type="entry name" value="PTX3"/>
</dbReference>
<dbReference type="RefSeq" id="WP_331847350.1">
    <property type="nucleotide sequence ID" value="NZ_JAZHPZ010000006.1"/>
</dbReference>
<dbReference type="PANTHER" id="PTHR46943">
    <property type="entry name" value="PENTRAXIN-RELATED PROTEIN PTX3"/>
    <property type="match status" value="1"/>
</dbReference>
<gene>
    <name evidence="2" type="ORF">V3851_14970</name>
</gene>
<organism evidence="2 3">
    <name type="scientific">Paenibacillus haidiansis</name>
    <dbReference type="NCBI Taxonomy" id="1574488"/>
    <lineage>
        <taxon>Bacteria</taxon>
        <taxon>Bacillati</taxon>
        <taxon>Bacillota</taxon>
        <taxon>Bacilli</taxon>
        <taxon>Bacillales</taxon>
        <taxon>Paenibacillaceae</taxon>
        <taxon>Paenibacillus</taxon>
    </lineage>
</organism>